<evidence type="ECO:0000313" key="4">
    <source>
        <dbReference type="Proteomes" id="UP000011087"/>
    </source>
</evidence>
<proteinExistence type="predicted"/>
<evidence type="ECO:0000313" key="3">
    <source>
        <dbReference type="EnsemblProtists" id="EKX36756"/>
    </source>
</evidence>
<accession>L1IKI7</accession>
<reference evidence="4" key="2">
    <citation type="submission" date="2012-11" db="EMBL/GenBank/DDBJ databases">
        <authorList>
            <person name="Kuo A."/>
            <person name="Curtis B.A."/>
            <person name="Tanifuji G."/>
            <person name="Burki F."/>
            <person name="Gruber A."/>
            <person name="Irimia M."/>
            <person name="Maruyama S."/>
            <person name="Arias M.C."/>
            <person name="Ball S.G."/>
            <person name="Gile G.H."/>
            <person name="Hirakawa Y."/>
            <person name="Hopkins J.F."/>
            <person name="Rensing S.A."/>
            <person name="Schmutz J."/>
            <person name="Symeonidi A."/>
            <person name="Elias M."/>
            <person name="Eveleigh R.J."/>
            <person name="Herman E.K."/>
            <person name="Klute M.J."/>
            <person name="Nakayama T."/>
            <person name="Obornik M."/>
            <person name="Reyes-Prieto A."/>
            <person name="Armbrust E.V."/>
            <person name="Aves S.J."/>
            <person name="Beiko R.G."/>
            <person name="Coutinho P."/>
            <person name="Dacks J.B."/>
            <person name="Durnford D.G."/>
            <person name="Fast N.M."/>
            <person name="Green B.R."/>
            <person name="Grisdale C."/>
            <person name="Hempe F."/>
            <person name="Henrissat B."/>
            <person name="Hoppner M.P."/>
            <person name="Ishida K.-I."/>
            <person name="Kim E."/>
            <person name="Koreny L."/>
            <person name="Kroth P.G."/>
            <person name="Liu Y."/>
            <person name="Malik S.-B."/>
            <person name="Maier U.G."/>
            <person name="McRose D."/>
            <person name="Mock T."/>
            <person name="Neilson J.A."/>
            <person name="Onodera N.T."/>
            <person name="Poole A.M."/>
            <person name="Pritham E.J."/>
            <person name="Richards T.A."/>
            <person name="Rocap G."/>
            <person name="Roy S.W."/>
            <person name="Sarai C."/>
            <person name="Schaack S."/>
            <person name="Shirato S."/>
            <person name="Slamovits C.H."/>
            <person name="Spencer D.F."/>
            <person name="Suzuki S."/>
            <person name="Worden A.Z."/>
            <person name="Zauner S."/>
            <person name="Barry K."/>
            <person name="Bell C."/>
            <person name="Bharti A.K."/>
            <person name="Crow J.A."/>
            <person name="Grimwood J."/>
            <person name="Kramer R."/>
            <person name="Lindquist E."/>
            <person name="Lucas S."/>
            <person name="Salamov A."/>
            <person name="McFadden G.I."/>
            <person name="Lane C.E."/>
            <person name="Keeling P.J."/>
            <person name="Gray M.W."/>
            <person name="Grigoriev I.V."/>
            <person name="Archibald J.M."/>
        </authorList>
    </citation>
    <scope>NUCLEOTIDE SEQUENCE</scope>
    <source>
        <strain evidence="4">CCMP2712</strain>
    </source>
</reference>
<reference evidence="3" key="3">
    <citation type="submission" date="2015-06" db="UniProtKB">
        <authorList>
            <consortium name="EnsemblProtists"/>
        </authorList>
    </citation>
    <scope>IDENTIFICATION</scope>
</reference>
<dbReference type="AlphaFoldDB" id="L1IKI7"/>
<reference evidence="2 4" key="1">
    <citation type="journal article" date="2012" name="Nature">
        <title>Algal genomes reveal evolutionary mosaicism and the fate of nucleomorphs.</title>
        <authorList>
            <consortium name="DOE Joint Genome Institute"/>
            <person name="Curtis B.A."/>
            <person name="Tanifuji G."/>
            <person name="Burki F."/>
            <person name="Gruber A."/>
            <person name="Irimia M."/>
            <person name="Maruyama S."/>
            <person name="Arias M.C."/>
            <person name="Ball S.G."/>
            <person name="Gile G.H."/>
            <person name="Hirakawa Y."/>
            <person name="Hopkins J.F."/>
            <person name="Kuo A."/>
            <person name="Rensing S.A."/>
            <person name="Schmutz J."/>
            <person name="Symeonidi A."/>
            <person name="Elias M."/>
            <person name="Eveleigh R.J."/>
            <person name="Herman E.K."/>
            <person name="Klute M.J."/>
            <person name="Nakayama T."/>
            <person name="Obornik M."/>
            <person name="Reyes-Prieto A."/>
            <person name="Armbrust E.V."/>
            <person name="Aves S.J."/>
            <person name="Beiko R.G."/>
            <person name="Coutinho P."/>
            <person name="Dacks J.B."/>
            <person name="Durnford D.G."/>
            <person name="Fast N.M."/>
            <person name="Green B.R."/>
            <person name="Grisdale C.J."/>
            <person name="Hempel F."/>
            <person name="Henrissat B."/>
            <person name="Hoppner M.P."/>
            <person name="Ishida K."/>
            <person name="Kim E."/>
            <person name="Koreny L."/>
            <person name="Kroth P.G."/>
            <person name="Liu Y."/>
            <person name="Malik S.B."/>
            <person name="Maier U.G."/>
            <person name="McRose D."/>
            <person name="Mock T."/>
            <person name="Neilson J.A."/>
            <person name="Onodera N.T."/>
            <person name="Poole A.M."/>
            <person name="Pritham E.J."/>
            <person name="Richards T.A."/>
            <person name="Rocap G."/>
            <person name="Roy S.W."/>
            <person name="Sarai C."/>
            <person name="Schaack S."/>
            <person name="Shirato S."/>
            <person name="Slamovits C.H."/>
            <person name="Spencer D.F."/>
            <person name="Suzuki S."/>
            <person name="Worden A.Z."/>
            <person name="Zauner S."/>
            <person name="Barry K."/>
            <person name="Bell C."/>
            <person name="Bharti A.K."/>
            <person name="Crow J.A."/>
            <person name="Grimwood J."/>
            <person name="Kramer R."/>
            <person name="Lindquist E."/>
            <person name="Lucas S."/>
            <person name="Salamov A."/>
            <person name="McFadden G.I."/>
            <person name="Lane C.E."/>
            <person name="Keeling P.J."/>
            <person name="Gray M.W."/>
            <person name="Grigoriev I.V."/>
            <person name="Archibald J.M."/>
        </authorList>
    </citation>
    <scope>NUCLEOTIDE SEQUENCE</scope>
    <source>
        <strain evidence="2 4">CCMP2712</strain>
    </source>
</reference>
<name>L1IKI7_GUITC</name>
<dbReference type="KEGG" id="gtt:GUITHDRAFT_117054"/>
<dbReference type="Proteomes" id="UP000011087">
    <property type="component" value="Unassembled WGS sequence"/>
</dbReference>
<dbReference type="EnsemblProtists" id="EKX36756">
    <property type="protein sequence ID" value="EKX36756"/>
    <property type="gene ID" value="GUITHDRAFT_117054"/>
</dbReference>
<dbReference type="RefSeq" id="XP_005823736.1">
    <property type="nucleotide sequence ID" value="XM_005823679.1"/>
</dbReference>
<dbReference type="EMBL" id="JH993068">
    <property type="protein sequence ID" value="EKX36756.1"/>
    <property type="molecule type" value="Genomic_DNA"/>
</dbReference>
<keyword evidence="4" id="KW-1185">Reference proteome</keyword>
<dbReference type="GeneID" id="17293528"/>
<evidence type="ECO:0000313" key="2">
    <source>
        <dbReference type="EMBL" id="EKX36756.1"/>
    </source>
</evidence>
<dbReference type="HOGENOM" id="CLU_2214993_0_0_1"/>
<sequence>MLYRADAVRYCVVSDHVRVESILRIFYMPNAPQIVHILIMGVIVVCVPTGLAGIALKSFAVPARGLIIHRKRQIPVHPSSIYLTLTRLLQTISLLARRCSKCGDVWL</sequence>
<keyword evidence="1" id="KW-0812">Transmembrane</keyword>
<keyword evidence="1" id="KW-0472">Membrane</keyword>
<organism evidence="2">
    <name type="scientific">Guillardia theta (strain CCMP2712)</name>
    <name type="common">Cryptophyte</name>
    <dbReference type="NCBI Taxonomy" id="905079"/>
    <lineage>
        <taxon>Eukaryota</taxon>
        <taxon>Cryptophyceae</taxon>
        <taxon>Pyrenomonadales</taxon>
        <taxon>Geminigeraceae</taxon>
        <taxon>Guillardia</taxon>
    </lineage>
</organism>
<keyword evidence="1" id="KW-1133">Transmembrane helix</keyword>
<gene>
    <name evidence="2" type="ORF">GUITHDRAFT_117054</name>
</gene>
<evidence type="ECO:0000256" key="1">
    <source>
        <dbReference type="SAM" id="Phobius"/>
    </source>
</evidence>
<dbReference type="PaxDb" id="55529-EKX36756"/>
<protein>
    <submittedName>
        <fullName evidence="2 3">Uncharacterized protein</fullName>
    </submittedName>
</protein>
<feature type="transmembrane region" description="Helical" evidence="1">
    <location>
        <begin position="34"/>
        <end position="56"/>
    </location>
</feature>